<accession>A0A1Y2CXQ1</accession>
<dbReference type="GO" id="GO:0000981">
    <property type="term" value="F:DNA-binding transcription factor activity, RNA polymerase II-specific"/>
    <property type="evidence" value="ECO:0007669"/>
    <property type="project" value="TreeGrafter"/>
</dbReference>
<dbReference type="InterPro" id="IPR050527">
    <property type="entry name" value="Snail/Krueppel_Znf"/>
</dbReference>
<evidence type="ECO:0000313" key="9">
    <source>
        <dbReference type="EMBL" id="ORY51811.1"/>
    </source>
</evidence>
<proteinExistence type="predicted"/>
<evidence type="ECO:0000256" key="1">
    <source>
        <dbReference type="ARBA" id="ARBA00004123"/>
    </source>
</evidence>
<dbReference type="PROSITE" id="PS50157">
    <property type="entry name" value="ZINC_FINGER_C2H2_2"/>
    <property type="match status" value="3"/>
</dbReference>
<evidence type="ECO:0000259" key="8">
    <source>
        <dbReference type="PROSITE" id="PS50157"/>
    </source>
</evidence>
<gene>
    <name evidence="9" type="ORF">BCR33DRAFT_733380</name>
</gene>
<dbReference type="PANTHER" id="PTHR24388">
    <property type="entry name" value="ZINC FINGER PROTEIN"/>
    <property type="match status" value="1"/>
</dbReference>
<dbReference type="PANTHER" id="PTHR24388:SF54">
    <property type="entry name" value="PROTEIN ESCARGOT"/>
    <property type="match status" value="1"/>
</dbReference>
<evidence type="ECO:0000256" key="5">
    <source>
        <dbReference type="ARBA" id="ARBA00022833"/>
    </source>
</evidence>
<evidence type="ECO:0000256" key="6">
    <source>
        <dbReference type="ARBA" id="ARBA00023242"/>
    </source>
</evidence>
<dbReference type="STRING" id="329046.A0A1Y2CXQ1"/>
<dbReference type="InterPro" id="IPR036236">
    <property type="entry name" value="Znf_C2H2_sf"/>
</dbReference>
<feature type="domain" description="C2H2-type" evidence="8">
    <location>
        <begin position="119"/>
        <end position="147"/>
    </location>
</feature>
<dbReference type="AlphaFoldDB" id="A0A1Y2CXQ1"/>
<keyword evidence="3" id="KW-0677">Repeat</keyword>
<dbReference type="SUPFAM" id="SSF57667">
    <property type="entry name" value="beta-beta-alpha zinc fingers"/>
    <property type="match status" value="1"/>
</dbReference>
<evidence type="ECO:0000256" key="7">
    <source>
        <dbReference type="PROSITE-ProRule" id="PRU00042"/>
    </source>
</evidence>
<dbReference type="SMART" id="SM00355">
    <property type="entry name" value="ZnF_C2H2"/>
    <property type="match status" value="5"/>
</dbReference>
<evidence type="ECO:0000313" key="10">
    <source>
        <dbReference type="Proteomes" id="UP000193642"/>
    </source>
</evidence>
<dbReference type="GO" id="GO:0008270">
    <property type="term" value="F:zinc ion binding"/>
    <property type="evidence" value="ECO:0007669"/>
    <property type="project" value="UniProtKB-KW"/>
</dbReference>
<keyword evidence="10" id="KW-1185">Reference proteome</keyword>
<comment type="caution">
    <text evidence="9">The sequence shown here is derived from an EMBL/GenBank/DDBJ whole genome shotgun (WGS) entry which is preliminary data.</text>
</comment>
<evidence type="ECO:0000256" key="4">
    <source>
        <dbReference type="ARBA" id="ARBA00022771"/>
    </source>
</evidence>
<sequence length="216" mass="24406">MTDSPTKCVVPYCSLVLPSEAEYVLHLLADHKFIRKDTTVYGPGPTTVMPFGPPVPTHRIAAAAKKKLLQCNFPQCRYPRTESLQQFRDHLETHVSSNVGMGAVTDIPIIPPRKTKSCIHCPICSYAFTAVEYLMSHVEKDHLGKGQNSRPESDDGSYKVRVFKCGLCEKTTTKGQDLRRHEVSHSDARDFVCDKCGISFKYDSQLRDHDKKRHKE</sequence>
<name>A0A1Y2CXQ1_9FUNG</name>
<protein>
    <recommendedName>
        <fullName evidence="8">C2H2-type domain-containing protein</fullName>
    </recommendedName>
</protein>
<dbReference type="Pfam" id="PF00096">
    <property type="entry name" value="zf-C2H2"/>
    <property type="match status" value="1"/>
</dbReference>
<dbReference type="EMBL" id="MCGO01000004">
    <property type="protein sequence ID" value="ORY51811.1"/>
    <property type="molecule type" value="Genomic_DNA"/>
</dbReference>
<dbReference type="GO" id="GO:0005634">
    <property type="term" value="C:nucleus"/>
    <property type="evidence" value="ECO:0007669"/>
    <property type="project" value="UniProtKB-SubCell"/>
</dbReference>
<dbReference type="GO" id="GO:0000978">
    <property type="term" value="F:RNA polymerase II cis-regulatory region sequence-specific DNA binding"/>
    <property type="evidence" value="ECO:0007669"/>
    <property type="project" value="TreeGrafter"/>
</dbReference>
<keyword evidence="6" id="KW-0539">Nucleus</keyword>
<evidence type="ECO:0000256" key="3">
    <source>
        <dbReference type="ARBA" id="ARBA00022737"/>
    </source>
</evidence>
<reference evidence="9 10" key="1">
    <citation type="submission" date="2016-07" db="EMBL/GenBank/DDBJ databases">
        <title>Pervasive Adenine N6-methylation of Active Genes in Fungi.</title>
        <authorList>
            <consortium name="DOE Joint Genome Institute"/>
            <person name="Mondo S.J."/>
            <person name="Dannebaum R.O."/>
            <person name="Kuo R.C."/>
            <person name="Labutti K."/>
            <person name="Haridas S."/>
            <person name="Kuo A."/>
            <person name="Salamov A."/>
            <person name="Ahrendt S.R."/>
            <person name="Lipzen A."/>
            <person name="Sullivan W."/>
            <person name="Andreopoulos W.B."/>
            <person name="Clum A."/>
            <person name="Lindquist E."/>
            <person name="Daum C."/>
            <person name="Ramamoorthy G.K."/>
            <person name="Gryganskyi A."/>
            <person name="Culley D."/>
            <person name="Magnuson J.K."/>
            <person name="James T.Y."/>
            <person name="O'Malley M.A."/>
            <person name="Stajich J.E."/>
            <person name="Spatafora J.W."/>
            <person name="Visel A."/>
            <person name="Grigoriev I.V."/>
        </authorList>
    </citation>
    <scope>NUCLEOTIDE SEQUENCE [LARGE SCALE GENOMIC DNA]</scope>
    <source>
        <strain evidence="9 10">JEL800</strain>
    </source>
</reference>
<comment type="subcellular location">
    <subcellularLocation>
        <location evidence="1">Nucleus</location>
    </subcellularLocation>
</comment>
<keyword evidence="5" id="KW-0862">Zinc</keyword>
<keyword evidence="4 7" id="KW-0863">Zinc-finger</keyword>
<evidence type="ECO:0000256" key="2">
    <source>
        <dbReference type="ARBA" id="ARBA00022723"/>
    </source>
</evidence>
<feature type="domain" description="C2H2-type" evidence="8">
    <location>
        <begin position="191"/>
        <end position="216"/>
    </location>
</feature>
<dbReference type="OrthoDB" id="8922241at2759"/>
<dbReference type="InterPro" id="IPR013087">
    <property type="entry name" value="Znf_C2H2_type"/>
</dbReference>
<keyword evidence="2" id="KW-0479">Metal-binding</keyword>
<dbReference type="PROSITE" id="PS00028">
    <property type="entry name" value="ZINC_FINGER_C2H2_1"/>
    <property type="match status" value="2"/>
</dbReference>
<feature type="domain" description="C2H2-type" evidence="8">
    <location>
        <begin position="163"/>
        <end position="190"/>
    </location>
</feature>
<organism evidence="9 10">
    <name type="scientific">Rhizoclosmatium globosum</name>
    <dbReference type="NCBI Taxonomy" id="329046"/>
    <lineage>
        <taxon>Eukaryota</taxon>
        <taxon>Fungi</taxon>
        <taxon>Fungi incertae sedis</taxon>
        <taxon>Chytridiomycota</taxon>
        <taxon>Chytridiomycota incertae sedis</taxon>
        <taxon>Chytridiomycetes</taxon>
        <taxon>Chytridiales</taxon>
        <taxon>Chytriomycetaceae</taxon>
        <taxon>Rhizoclosmatium</taxon>
    </lineage>
</organism>
<dbReference type="Gene3D" id="3.30.160.60">
    <property type="entry name" value="Classic Zinc Finger"/>
    <property type="match status" value="2"/>
</dbReference>
<dbReference type="Proteomes" id="UP000193642">
    <property type="component" value="Unassembled WGS sequence"/>
</dbReference>